<feature type="compositionally biased region" description="Low complexity" evidence="5">
    <location>
        <begin position="9"/>
        <end position="31"/>
    </location>
</feature>
<comment type="caution">
    <text evidence="7">The sequence shown here is derived from an EMBL/GenBank/DDBJ whole genome shotgun (WGS) entry which is preliminary data.</text>
</comment>
<dbReference type="PANTHER" id="PTHR14085">
    <property type="entry name" value="WD-REPEAT PROTEIN BING4"/>
    <property type="match status" value="1"/>
</dbReference>
<evidence type="ECO:0000313" key="7">
    <source>
        <dbReference type="EMBL" id="KAL0635100.1"/>
    </source>
</evidence>
<dbReference type="InterPro" id="IPR012952">
    <property type="entry name" value="BING4_C_dom"/>
</dbReference>
<dbReference type="InterPro" id="IPR040315">
    <property type="entry name" value="WDR46/Utp7"/>
</dbReference>
<comment type="subcellular location">
    <subcellularLocation>
        <location evidence="1">Nucleus</location>
        <location evidence="1">Nucleolus</location>
    </subcellularLocation>
</comment>
<dbReference type="SUPFAM" id="SSF50978">
    <property type="entry name" value="WD40 repeat-like"/>
    <property type="match status" value="1"/>
</dbReference>
<name>A0ABR3GGR9_9PEZI</name>
<feature type="domain" description="BING4 C-terminal" evidence="6">
    <location>
        <begin position="374"/>
        <end position="453"/>
    </location>
</feature>
<feature type="region of interest" description="Disordered" evidence="5">
    <location>
        <begin position="524"/>
        <end position="552"/>
    </location>
</feature>
<keyword evidence="4" id="KW-0539">Nucleus</keyword>
<evidence type="ECO:0000256" key="4">
    <source>
        <dbReference type="ARBA" id="ARBA00023242"/>
    </source>
</evidence>
<evidence type="ECO:0000256" key="1">
    <source>
        <dbReference type="ARBA" id="ARBA00004604"/>
    </source>
</evidence>
<dbReference type="Pfam" id="PF08149">
    <property type="entry name" value="BING4CT"/>
    <property type="match status" value="1"/>
</dbReference>
<keyword evidence="2" id="KW-0853">WD repeat</keyword>
<evidence type="ECO:0000259" key="6">
    <source>
        <dbReference type="SMART" id="SM01033"/>
    </source>
</evidence>
<dbReference type="EMBL" id="JBBBZM010000077">
    <property type="protein sequence ID" value="KAL0635100.1"/>
    <property type="molecule type" value="Genomic_DNA"/>
</dbReference>
<dbReference type="InterPro" id="IPR001680">
    <property type="entry name" value="WD40_rpt"/>
</dbReference>
<dbReference type="SMART" id="SM01033">
    <property type="entry name" value="BING4CT"/>
    <property type="match status" value="1"/>
</dbReference>
<dbReference type="PANTHER" id="PTHR14085:SF3">
    <property type="entry name" value="WD REPEAT-CONTAINING PROTEIN 46"/>
    <property type="match status" value="1"/>
</dbReference>
<proteinExistence type="predicted"/>
<protein>
    <submittedName>
        <fullName evidence="7">U3 small nucleolar RNA-associated protein 7</fullName>
    </submittedName>
</protein>
<sequence>MATLQSPESSAPARTKKPSAPTKKSSAPTSKVQKEKTHTPEEIQEAVQQYGRGDKILFKGIKDKKLRGNLRKLEYKYRAAATNAKDAEMLLEEEKGYLEAEGMERTYKFSQKELVKAVDVATAQKGFELKLPLFGPYAIDYTRNGRYLLMGGLKGHVAAFDWRDGKLATELQLNETVRDVKWLHNEQFFAVAQKKYTYIYDYAGVEVHCLKSHIEVTNMEFLPYHFLLATVGTAGYLKYQDTSTGALVAEQRTKMGAPSSMCMNAHNAIIHVGHANGTVTLWSPNMGTPLVKMLTNRGPVRALAVDRGGHYMVTAGQDARMNIFDIRTFKEVHSYFTPTPASTLHLSDTGLLAVGWGPHVTVWKDALKTKANSPYLTHLQEATAINRVRFCPYDDILGVGHAGGFSSLIVPGSGEPNYDALEANPYETKKQRQEAEIKALLNKLQPEMIALDPNFVGKIDRATIEVLKGESEEMVRHKAQDGKLDAEVKRKQRGKNSALRRYLRKKGGKNVVDERRLKLETMMKERAKRNQGLPVTQKEELGPALARFVRGK</sequence>
<evidence type="ECO:0000256" key="5">
    <source>
        <dbReference type="SAM" id="MobiDB-lite"/>
    </source>
</evidence>
<feature type="region of interest" description="Disordered" evidence="5">
    <location>
        <begin position="1"/>
        <end position="42"/>
    </location>
</feature>
<evidence type="ECO:0000313" key="8">
    <source>
        <dbReference type="Proteomes" id="UP001447188"/>
    </source>
</evidence>
<keyword evidence="8" id="KW-1185">Reference proteome</keyword>
<evidence type="ECO:0000256" key="3">
    <source>
        <dbReference type="ARBA" id="ARBA00022737"/>
    </source>
</evidence>
<dbReference type="Gene3D" id="2.130.10.10">
    <property type="entry name" value="YVTN repeat-like/Quinoprotein amine dehydrogenase"/>
    <property type="match status" value="1"/>
</dbReference>
<gene>
    <name evidence="7" type="primary">utp7</name>
    <name evidence="7" type="ORF">Q9L58_005921</name>
</gene>
<dbReference type="InterPro" id="IPR015943">
    <property type="entry name" value="WD40/YVTN_repeat-like_dom_sf"/>
</dbReference>
<evidence type="ECO:0000256" key="2">
    <source>
        <dbReference type="ARBA" id="ARBA00022574"/>
    </source>
</evidence>
<accession>A0ABR3GGR9</accession>
<organism evidence="7 8">
    <name type="scientific">Discina gigas</name>
    <dbReference type="NCBI Taxonomy" id="1032678"/>
    <lineage>
        <taxon>Eukaryota</taxon>
        <taxon>Fungi</taxon>
        <taxon>Dikarya</taxon>
        <taxon>Ascomycota</taxon>
        <taxon>Pezizomycotina</taxon>
        <taxon>Pezizomycetes</taxon>
        <taxon>Pezizales</taxon>
        <taxon>Discinaceae</taxon>
        <taxon>Discina</taxon>
    </lineage>
</organism>
<feature type="compositionally biased region" description="Basic and acidic residues" evidence="5">
    <location>
        <begin position="32"/>
        <end position="41"/>
    </location>
</feature>
<dbReference type="Proteomes" id="UP001447188">
    <property type="component" value="Unassembled WGS sequence"/>
</dbReference>
<reference evidence="7 8" key="1">
    <citation type="submission" date="2024-02" db="EMBL/GenBank/DDBJ databases">
        <title>Discinaceae phylogenomics.</title>
        <authorList>
            <person name="Dirks A.C."/>
            <person name="James T.Y."/>
        </authorList>
    </citation>
    <scope>NUCLEOTIDE SEQUENCE [LARGE SCALE GENOMIC DNA]</scope>
    <source>
        <strain evidence="7 8">ACD0624</strain>
    </source>
</reference>
<dbReference type="InterPro" id="IPR036322">
    <property type="entry name" value="WD40_repeat_dom_sf"/>
</dbReference>
<keyword evidence="3" id="KW-0677">Repeat</keyword>
<dbReference type="SMART" id="SM00320">
    <property type="entry name" value="WD40"/>
    <property type="match status" value="5"/>
</dbReference>